<dbReference type="CDD" id="cd05009">
    <property type="entry name" value="SIS_GlmS_GlmD_2"/>
    <property type="match status" value="1"/>
</dbReference>
<dbReference type="InterPro" id="IPR046348">
    <property type="entry name" value="SIS_dom_sf"/>
</dbReference>
<dbReference type="PANTHER" id="PTHR10937">
    <property type="entry name" value="GLUCOSAMINE--FRUCTOSE-6-PHOSPHATE AMINOTRANSFERASE, ISOMERIZING"/>
    <property type="match status" value="1"/>
</dbReference>
<sequence length="348" mass="35982">MNSIPPLNAATHMAREAREAPEVVARQVAEGLPAYREIGARLRAADPRLALTCARGTSDHAATYFRYLCEMRAGVPVATVGPSIGSVYRAPLRLEGALCLTVSQSGGSPDLVALQGLAREGGALAVALLNTPDSPVGAGADMVAPLLAGPEKAVAATKSYIASLVAIAAIVAEWTQDAALSDGLERLPEAVGRAMACDWSAAMTPLAGATSVFTLGRGLSLSVANESALKFKETCRLHAEAYSAAEVRHGPIALAERRFAALVFGARDAGRESLVSAVTAVREAGARAFFADPEASGPDVLPVVAAPHPALDPICQAATFYLFIEALATALGENPDAPKHLKKITETL</sequence>
<evidence type="ECO:0000313" key="5">
    <source>
        <dbReference type="Proteomes" id="UP000198703"/>
    </source>
</evidence>
<dbReference type="CDD" id="cd05008">
    <property type="entry name" value="SIS_GlmS_GlmD_1"/>
    <property type="match status" value="1"/>
</dbReference>
<evidence type="ECO:0000256" key="2">
    <source>
        <dbReference type="ARBA" id="ARBA00022737"/>
    </source>
</evidence>
<dbReference type="InterPro" id="IPR035466">
    <property type="entry name" value="GlmS/AgaS_SIS"/>
</dbReference>
<proteinExistence type="predicted"/>
<dbReference type="PANTHER" id="PTHR10937:SF8">
    <property type="entry name" value="AMINOTRANSFERASE-RELATED"/>
    <property type="match status" value="1"/>
</dbReference>
<organism evidence="4 5">
    <name type="scientific">Rubrimonas cliftonensis</name>
    <dbReference type="NCBI Taxonomy" id="89524"/>
    <lineage>
        <taxon>Bacteria</taxon>
        <taxon>Pseudomonadati</taxon>
        <taxon>Pseudomonadota</taxon>
        <taxon>Alphaproteobacteria</taxon>
        <taxon>Rhodobacterales</taxon>
        <taxon>Paracoccaceae</taxon>
        <taxon>Rubrimonas</taxon>
    </lineage>
</organism>
<evidence type="ECO:0000259" key="3">
    <source>
        <dbReference type="PROSITE" id="PS51464"/>
    </source>
</evidence>
<dbReference type="Gene3D" id="3.40.50.10490">
    <property type="entry name" value="Glucose-6-phosphate isomerase like protein, domain 1"/>
    <property type="match status" value="2"/>
</dbReference>
<dbReference type="GO" id="GO:0008483">
    <property type="term" value="F:transaminase activity"/>
    <property type="evidence" value="ECO:0007669"/>
    <property type="project" value="UniProtKB-KW"/>
</dbReference>
<evidence type="ECO:0000256" key="1">
    <source>
        <dbReference type="ARBA" id="ARBA00022576"/>
    </source>
</evidence>
<protein>
    <submittedName>
        <fullName evidence="4">Glutamine--fructose-6-phosphate transaminase</fullName>
    </submittedName>
</protein>
<keyword evidence="2" id="KW-0677">Repeat</keyword>
<dbReference type="GO" id="GO:1901135">
    <property type="term" value="P:carbohydrate derivative metabolic process"/>
    <property type="evidence" value="ECO:0007669"/>
    <property type="project" value="InterPro"/>
</dbReference>
<dbReference type="GO" id="GO:0097367">
    <property type="term" value="F:carbohydrate derivative binding"/>
    <property type="evidence" value="ECO:0007669"/>
    <property type="project" value="InterPro"/>
</dbReference>
<feature type="domain" description="SIS" evidence="3">
    <location>
        <begin position="38"/>
        <end position="189"/>
    </location>
</feature>
<keyword evidence="1" id="KW-0808">Transferase</keyword>
<gene>
    <name evidence="4" type="ORF">SAMN05444370_106109</name>
</gene>
<dbReference type="InterPro" id="IPR035490">
    <property type="entry name" value="GlmS/FrlB_SIS"/>
</dbReference>
<dbReference type="EMBL" id="FNQM01000006">
    <property type="protein sequence ID" value="SEA53169.1"/>
    <property type="molecule type" value="Genomic_DNA"/>
</dbReference>
<dbReference type="Proteomes" id="UP000198703">
    <property type="component" value="Unassembled WGS sequence"/>
</dbReference>
<dbReference type="PROSITE" id="PS51464">
    <property type="entry name" value="SIS"/>
    <property type="match status" value="2"/>
</dbReference>
<reference evidence="4 5" key="1">
    <citation type="submission" date="2016-10" db="EMBL/GenBank/DDBJ databases">
        <authorList>
            <person name="de Groot N.N."/>
        </authorList>
    </citation>
    <scope>NUCLEOTIDE SEQUENCE [LARGE SCALE GENOMIC DNA]</scope>
    <source>
        <strain evidence="4 5">DSM 15345</strain>
    </source>
</reference>
<feature type="domain" description="SIS" evidence="3">
    <location>
        <begin position="202"/>
        <end position="333"/>
    </location>
</feature>
<keyword evidence="5" id="KW-1185">Reference proteome</keyword>
<dbReference type="Pfam" id="PF01380">
    <property type="entry name" value="SIS"/>
    <property type="match status" value="2"/>
</dbReference>
<dbReference type="RefSeq" id="WP_217632162.1">
    <property type="nucleotide sequence ID" value="NZ_FNQM01000006.1"/>
</dbReference>
<accession>A0A1H4BYK2</accession>
<name>A0A1H4BYK2_9RHOB</name>
<dbReference type="STRING" id="89524.SAMN05444370_106109"/>
<dbReference type="SUPFAM" id="SSF53697">
    <property type="entry name" value="SIS domain"/>
    <property type="match status" value="1"/>
</dbReference>
<evidence type="ECO:0000313" key="4">
    <source>
        <dbReference type="EMBL" id="SEA53169.1"/>
    </source>
</evidence>
<keyword evidence="1" id="KW-0032">Aminotransferase</keyword>
<dbReference type="InterPro" id="IPR001347">
    <property type="entry name" value="SIS_dom"/>
</dbReference>
<dbReference type="AlphaFoldDB" id="A0A1H4BYK2"/>